<dbReference type="NCBIfam" id="TIGR03941">
    <property type="entry name" value="tRNA_deam_assoc"/>
    <property type="match status" value="1"/>
</dbReference>
<sequence>MSDFDDDEYESFDLGSSRARGRTGTGTDARSTDEDLSDSDDLDLDDVDDSDDDDDDDFDDDDDDDYDDDDLEDATDDEIDFVVAAYREDGQAVAQGLRKDLANDLEELIDELRRYPGDGGTLGFVSLTQSVFVITRVRGKLVQVLLSDGGAGDEWPIARDVADFHGIPVPDNDEPLGDLDLLTDLGIGSFELEAISSDLDETSEDLVYQIVDKLKIGSEFRRVVQSTFR</sequence>
<evidence type="ECO:0000313" key="2">
    <source>
        <dbReference type="EMBL" id="NYE71738.1"/>
    </source>
</evidence>
<evidence type="ECO:0000313" key="3">
    <source>
        <dbReference type="Proteomes" id="UP000569914"/>
    </source>
</evidence>
<dbReference type="RefSeq" id="WP_179752089.1">
    <property type="nucleotide sequence ID" value="NZ_JACCBU010000001.1"/>
</dbReference>
<dbReference type="AlphaFoldDB" id="A0A7Y9I7X6"/>
<evidence type="ECO:0000256" key="1">
    <source>
        <dbReference type="SAM" id="MobiDB-lite"/>
    </source>
</evidence>
<keyword evidence="3" id="KW-1185">Reference proteome</keyword>
<dbReference type="InterPro" id="IPR023869">
    <property type="entry name" value="tRNA_Adeno_NH3ase_assoc_put"/>
</dbReference>
<dbReference type="Proteomes" id="UP000569914">
    <property type="component" value="Unassembled WGS sequence"/>
</dbReference>
<organism evidence="2 3">
    <name type="scientific">Microlunatus parietis</name>
    <dbReference type="NCBI Taxonomy" id="682979"/>
    <lineage>
        <taxon>Bacteria</taxon>
        <taxon>Bacillati</taxon>
        <taxon>Actinomycetota</taxon>
        <taxon>Actinomycetes</taxon>
        <taxon>Propionibacteriales</taxon>
        <taxon>Propionibacteriaceae</taxon>
        <taxon>Microlunatus</taxon>
    </lineage>
</organism>
<feature type="region of interest" description="Disordered" evidence="1">
    <location>
        <begin position="1"/>
        <end position="74"/>
    </location>
</feature>
<reference evidence="2 3" key="1">
    <citation type="submission" date="2020-07" db="EMBL/GenBank/DDBJ databases">
        <title>Sequencing the genomes of 1000 actinobacteria strains.</title>
        <authorList>
            <person name="Klenk H.-P."/>
        </authorList>
    </citation>
    <scope>NUCLEOTIDE SEQUENCE [LARGE SCALE GENOMIC DNA]</scope>
    <source>
        <strain evidence="2 3">DSM 22083</strain>
    </source>
</reference>
<gene>
    <name evidence="2" type="ORF">BKA15_003067</name>
</gene>
<protein>
    <submittedName>
        <fullName evidence="2">Putative tRNA adenosine deaminase-associated protein</fullName>
    </submittedName>
</protein>
<proteinExistence type="predicted"/>
<accession>A0A7Y9I7X6</accession>
<comment type="caution">
    <text evidence="2">The sequence shown here is derived from an EMBL/GenBank/DDBJ whole genome shotgun (WGS) entry which is preliminary data.</text>
</comment>
<dbReference type="EMBL" id="JACCBU010000001">
    <property type="protein sequence ID" value="NYE71738.1"/>
    <property type="molecule type" value="Genomic_DNA"/>
</dbReference>
<feature type="compositionally biased region" description="Acidic residues" evidence="1">
    <location>
        <begin position="1"/>
        <end position="11"/>
    </location>
</feature>
<feature type="compositionally biased region" description="Acidic residues" evidence="1">
    <location>
        <begin position="34"/>
        <end position="74"/>
    </location>
</feature>
<name>A0A7Y9I7X6_9ACTN</name>